<dbReference type="EMBL" id="ATMH01006358">
    <property type="protein sequence ID" value="EPY26026.1"/>
    <property type="molecule type" value="Genomic_DNA"/>
</dbReference>
<evidence type="ECO:0000256" key="1">
    <source>
        <dbReference type="SAM" id="Coils"/>
    </source>
</evidence>
<dbReference type="EMBL" id="ATMH01000790">
    <property type="protein sequence ID" value="EPY36029.1"/>
    <property type="molecule type" value="Genomic_DNA"/>
</dbReference>
<evidence type="ECO:0000313" key="3">
    <source>
        <dbReference type="EMBL" id="EPY36029.1"/>
    </source>
</evidence>
<dbReference type="Proteomes" id="UP000015354">
    <property type="component" value="Unassembled WGS sequence"/>
</dbReference>
<organism evidence="2 4">
    <name type="scientific">Strigomonas culicis</name>
    <dbReference type="NCBI Taxonomy" id="28005"/>
    <lineage>
        <taxon>Eukaryota</taxon>
        <taxon>Discoba</taxon>
        <taxon>Euglenozoa</taxon>
        <taxon>Kinetoplastea</taxon>
        <taxon>Metakinetoplastina</taxon>
        <taxon>Trypanosomatida</taxon>
        <taxon>Trypanosomatidae</taxon>
        <taxon>Strigomonadinae</taxon>
        <taxon>Strigomonas</taxon>
    </lineage>
</organism>
<gene>
    <name evidence="3" type="ORF">STCU_00790</name>
    <name evidence="2" type="ORF">STCU_06358</name>
</gene>
<keyword evidence="1" id="KW-0175">Coiled coil</keyword>
<reference evidence="2 4" key="1">
    <citation type="journal article" date="2013" name="PLoS ONE">
        <title>Predicting the Proteins of Angomonas deanei, Strigomonas culicis and Their Respective Endosymbionts Reveals New Aspects of the Trypanosomatidae Family.</title>
        <authorList>
            <person name="Motta M.C."/>
            <person name="Martins A.C."/>
            <person name="de Souza S.S."/>
            <person name="Catta-Preta C.M."/>
            <person name="Silva R."/>
            <person name="Klein C.C."/>
            <person name="de Almeida L.G."/>
            <person name="de Lima Cunha O."/>
            <person name="Ciapina L.P."/>
            <person name="Brocchi M."/>
            <person name="Colabardini A.C."/>
            <person name="de Araujo Lima B."/>
            <person name="Machado C.R."/>
            <person name="de Almeida Soares C.M."/>
            <person name="Probst C.M."/>
            <person name="de Menezes C.B."/>
            <person name="Thompson C.E."/>
            <person name="Bartholomeu D.C."/>
            <person name="Gradia D.F."/>
            <person name="Pavoni D.P."/>
            <person name="Grisard E.C."/>
            <person name="Fantinatti-Garboggini F."/>
            <person name="Marchini F.K."/>
            <person name="Rodrigues-Luiz G.F."/>
            <person name="Wagner G."/>
            <person name="Goldman G.H."/>
            <person name="Fietto J.L."/>
            <person name="Elias M.C."/>
            <person name="Goldman M.H."/>
            <person name="Sagot M.F."/>
            <person name="Pereira M."/>
            <person name="Stoco P.H."/>
            <person name="de Mendonca-Neto R.P."/>
            <person name="Teixeira S.M."/>
            <person name="Maciel T.E."/>
            <person name="de Oliveira Mendes T.A."/>
            <person name="Urmenyi T.P."/>
            <person name="de Souza W."/>
            <person name="Schenkman S."/>
            <person name="de Vasconcelos A.T."/>
        </authorList>
    </citation>
    <scope>NUCLEOTIDE SEQUENCE [LARGE SCALE GENOMIC DNA]</scope>
</reference>
<dbReference type="AlphaFoldDB" id="S9VG83"/>
<evidence type="ECO:0000313" key="4">
    <source>
        <dbReference type="Proteomes" id="UP000015354"/>
    </source>
</evidence>
<sequence length="201" mass="22965">MTDVRAFQEHQTRTALLAERERTLDARRFAVQELRQKVAQQAKENQARQEQLILERSRFSQKKAVQDEKVEAKEAHARSQQARVQQLAEEEDRLAATIAACEQAIQAATADLEHRQALEANLRDARGRMTQLKYQLEEKDGQVMKIETRLARMEMATEKRHTALAERLPEYWLPRVVEADAAAGLEGTAGESVLLVDEVTY</sequence>
<keyword evidence="4" id="KW-1185">Reference proteome</keyword>
<dbReference type="OrthoDB" id="277887at2759"/>
<accession>S9VG83</accession>
<evidence type="ECO:0000313" key="2">
    <source>
        <dbReference type="EMBL" id="EPY26026.1"/>
    </source>
</evidence>
<reference evidence="2" key="2">
    <citation type="submission" date="2013-03" db="EMBL/GenBank/DDBJ databases">
        <authorList>
            <person name="Motta M.C.M."/>
            <person name="Martins A.C.A."/>
            <person name="Preta C.M.C.C."/>
            <person name="Silva R."/>
            <person name="de Souza S.S."/>
            <person name="Klein C.C."/>
            <person name="de Almeida L.G.P."/>
            <person name="Cunha O.L."/>
            <person name="Colabardini A.C."/>
            <person name="Lima B.A."/>
            <person name="Machado C.R."/>
            <person name="Soares C.M.A."/>
            <person name="de Menezes C.B.A."/>
            <person name="Bartolomeu D.C."/>
            <person name="Grisard E.C."/>
            <person name="Fantinatti-Garboggini F."/>
            <person name="Rodrigues-Luiz G.F."/>
            <person name="Wagner G."/>
            <person name="Goldman G.H."/>
            <person name="Fietto J.L.R."/>
            <person name="Ciapina L.P."/>
            <person name="Brocchi M."/>
            <person name="Elias M.C."/>
            <person name="Goldman M.H.S."/>
            <person name="Sagot M.-F."/>
            <person name="Pereira M."/>
            <person name="Stoco P.H."/>
            <person name="Teixeira S.M.R."/>
            <person name="de Mendonca-Neto R.P."/>
            <person name="Maciel T.E.F."/>
            <person name="Mendes T.A.O."/>
            <person name="Urmenyi T.P."/>
            <person name="Teixeira M.M.G."/>
            <person name="de Camargo E.F.P."/>
            <person name="de Sousa W."/>
            <person name="Schenkman S."/>
            <person name="de Vasconcelos A.T.R."/>
        </authorList>
    </citation>
    <scope>NUCLEOTIDE SEQUENCE</scope>
</reference>
<proteinExistence type="predicted"/>
<name>S9VG83_9TRYP</name>
<comment type="caution">
    <text evidence="2">The sequence shown here is derived from an EMBL/GenBank/DDBJ whole genome shotgun (WGS) entry which is preliminary data.</text>
</comment>
<feature type="coiled-coil region" evidence="1">
    <location>
        <begin position="31"/>
        <end position="135"/>
    </location>
</feature>
<protein>
    <submittedName>
        <fullName evidence="2">Uncharacterized protein</fullName>
    </submittedName>
</protein>